<protein>
    <submittedName>
        <fullName evidence="3">Uncharacterized protein</fullName>
    </submittedName>
</protein>
<reference evidence="3" key="1">
    <citation type="submission" date="2021-06" db="EMBL/GenBank/DDBJ databases">
        <title>Comparative genomics, transcriptomics and evolutionary studies reveal genomic signatures of adaptation to plant cell wall in hemibiotrophic fungi.</title>
        <authorList>
            <consortium name="DOE Joint Genome Institute"/>
            <person name="Baroncelli R."/>
            <person name="Diaz J.F."/>
            <person name="Benocci T."/>
            <person name="Peng M."/>
            <person name="Battaglia E."/>
            <person name="Haridas S."/>
            <person name="Andreopoulos W."/>
            <person name="Labutti K."/>
            <person name="Pangilinan J."/>
            <person name="Floch G.L."/>
            <person name="Makela M.R."/>
            <person name="Henrissat B."/>
            <person name="Grigoriev I.V."/>
            <person name="Crouch J.A."/>
            <person name="De Vries R.P."/>
            <person name="Sukno S.A."/>
            <person name="Thon M.R."/>
        </authorList>
    </citation>
    <scope>NUCLEOTIDE SEQUENCE</scope>
    <source>
        <strain evidence="3">CBS 193.32</strain>
    </source>
</reference>
<gene>
    <name evidence="3" type="ORF">BDP55DRAFT_634884</name>
</gene>
<keyword evidence="2" id="KW-0472">Membrane</keyword>
<keyword evidence="4" id="KW-1185">Reference proteome</keyword>
<keyword evidence="1" id="KW-0175">Coiled coil</keyword>
<evidence type="ECO:0000256" key="2">
    <source>
        <dbReference type="SAM" id="Phobius"/>
    </source>
</evidence>
<dbReference type="GeneID" id="85457246"/>
<dbReference type="AlphaFoldDB" id="A0AAJ0AH70"/>
<comment type="caution">
    <text evidence="3">The sequence shown here is derived from an EMBL/GenBank/DDBJ whole genome shotgun (WGS) entry which is preliminary data.</text>
</comment>
<accession>A0AAJ0AH70</accession>
<sequence>MDRAATRSFPRRPVQWNRPMTKREPEISRIDLHTKYQKRFQNEGTNPSLLSTFLSIPEFSPRLDYELPVFQNILDETILQRIYEGNFETPSNLAAWLHDRDLSNRPRGYNGSLSLLDFDRQLSLKRLGEKGLPDANTRKICINNPCQWTLGVLAVRAPEHQAPVIRDFIFKHLTARTSVSLDTVIDGGFTLEFHLAYPVWTRDPSPRRDQRVTRDGLPLRKSTDLSFLPGAQKSDRITHGFDYLHEAQTSICVTGRDTSQWTAIRLTDSYFEDDSDPNKEYLLPFYVADPYPDQDMTSCELDAISIANLTADNVSVTDPREYFLLVVKIHVERITEHWTNVLFKLKDMIEEYLSSPHIPLVRRESSLGTMRGESYAIEASEVWLGQTSDLVIQWILLLTKTIKAWDKFFDRDISRIVCQSSKDRISHMNDSLYEIRRFLDEIMVIREEMEELKVKVERFEKKLGLHITVGGSRAIILQHLNVTILQFISPFALAGTIMQAGLVFGHPVLCFTVLASVGACIMWALKPVLTWLARKARIEEANQVVPQQIIQGLQLENGVQTTSYSAPTRPELIYHRFQGVSIDKSNQAI</sequence>
<name>A0AAJ0AH70_9PEZI</name>
<keyword evidence="2" id="KW-0812">Transmembrane</keyword>
<proteinExistence type="predicted"/>
<dbReference type="EMBL" id="JAHMHR010000038">
    <property type="protein sequence ID" value="KAK1672373.1"/>
    <property type="molecule type" value="Genomic_DNA"/>
</dbReference>
<keyword evidence="2" id="KW-1133">Transmembrane helix</keyword>
<organism evidence="3 4">
    <name type="scientific">Colletotrichum godetiae</name>
    <dbReference type="NCBI Taxonomy" id="1209918"/>
    <lineage>
        <taxon>Eukaryota</taxon>
        <taxon>Fungi</taxon>
        <taxon>Dikarya</taxon>
        <taxon>Ascomycota</taxon>
        <taxon>Pezizomycotina</taxon>
        <taxon>Sordariomycetes</taxon>
        <taxon>Hypocreomycetidae</taxon>
        <taxon>Glomerellales</taxon>
        <taxon>Glomerellaceae</taxon>
        <taxon>Colletotrichum</taxon>
        <taxon>Colletotrichum acutatum species complex</taxon>
    </lineage>
</organism>
<dbReference type="RefSeq" id="XP_060426376.1">
    <property type="nucleotide sequence ID" value="XM_060572720.1"/>
</dbReference>
<evidence type="ECO:0000313" key="4">
    <source>
        <dbReference type="Proteomes" id="UP001224890"/>
    </source>
</evidence>
<evidence type="ECO:0000313" key="3">
    <source>
        <dbReference type="EMBL" id="KAK1672373.1"/>
    </source>
</evidence>
<evidence type="ECO:0000256" key="1">
    <source>
        <dbReference type="SAM" id="Coils"/>
    </source>
</evidence>
<dbReference type="Proteomes" id="UP001224890">
    <property type="component" value="Unassembled WGS sequence"/>
</dbReference>
<feature type="coiled-coil region" evidence="1">
    <location>
        <begin position="435"/>
        <end position="462"/>
    </location>
</feature>
<feature type="transmembrane region" description="Helical" evidence="2">
    <location>
        <begin position="504"/>
        <end position="525"/>
    </location>
</feature>